<name>A0A4R5TPL8_9MICC</name>
<organism evidence="2 3">
    <name type="scientific">Arthrobacter crusticola</name>
    <dbReference type="NCBI Taxonomy" id="2547960"/>
    <lineage>
        <taxon>Bacteria</taxon>
        <taxon>Bacillati</taxon>
        <taxon>Actinomycetota</taxon>
        <taxon>Actinomycetes</taxon>
        <taxon>Micrococcales</taxon>
        <taxon>Micrococcaceae</taxon>
        <taxon>Arthrobacter</taxon>
    </lineage>
</organism>
<accession>A0A4R5TPL8</accession>
<evidence type="ECO:0000313" key="3">
    <source>
        <dbReference type="Proteomes" id="UP000295411"/>
    </source>
</evidence>
<keyword evidence="3" id="KW-1185">Reference proteome</keyword>
<comment type="caution">
    <text evidence="2">The sequence shown here is derived from an EMBL/GenBank/DDBJ whole genome shotgun (WGS) entry which is preliminary data.</text>
</comment>
<gene>
    <name evidence="2" type="ORF">E2F48_15025</name>
</gene>
<dbReference type="OrthoDB" id="4909686at2"/>
<protein>
    <submittedName>
        <fullName evidence="2">Uncharacterized protein</fullName>
    </submittedName>
</protein>
<reference evidence="2 3" key="1">
    <citation type="submission" date="2019-03" db="EMBL/GenBank/DDBJ databases">
        <title>Arthrobacter sp. nov., an bacterium isolated from biocrust in Mu Us Desert.</title>
        <authorList>
            <person name="Lixiong L."/>
        </authorList>
    </citation>
    <scope>NUCLEOTIDE SEQUENCE [LARGE SCALE GENOMIC DNA]</scope>
    <source>
        <strain evidence="2 3">SLN-3</strain>
    </source>
</reference>
<feature type="region of interest" description="Disordered" evidence="1">
    <location>
        <begin position="132"/>
        <end position="161"/>
    </location>
</feature>
<dbReference type="AlphaFoldDB" id="A0A4R5TPL8"/>
<proteinExistence type="predicted"/>
<evidence type="ECO:0000313" key="2">
    <source>
        <dbReference type="EMBL" id="TDK24088.1"/>
    </source>
</evidence>
<evidence type="ECO:0000256" key="1">
    <source>
        <dbReference type="SAM" id="MobiDB-lite"/>
    </source>
</evidence>
<sequence length="161" mass="17244">MLIETVMTGAPLDPERVVADPARAVRAGERFIARLPLTRPAAENAGWNERTIGSPMCRLAGLLPKDDGLALLVERTHALLKPLAEADLPATFAYRLEGDGERRQGADSLRAALTGNRVFGCGATWSIPAGLSGTTRPCRSRSAPQDEPYELVVQGGEDHSE</sequence>
<dbReference type="Proteomes" id="UP000295411">
    <property type="component" value="Unassembled WGS sequence"/>
</dbReference>
<dbReference type="EMBL" id="SMTK01000005">
    <property type="protein sequence ID" value="TDK24088.1"/>
    <property type="molecule type" value="Genomic_DNA"/>
</dbReference>
<dbReference type="RefSeq" id="WP_133404772.1">
    <property type="nucleotide sequence ID" value="NZ_SMTK01000005.1"/>
</dbReference>